<keyword evidence="2" id="KW-1185">Reference proteome</keyword>
<accession>A0A2C7AFG3</accession>
<protein>
    <submittedName>
        <fullName evidence="1">Uncharacterized protein</fullName>
    </submittedName>
</protein>
<organism evidence="1 2">
    <name type="scientific">Teichococcus rhizosphaerae</name>
    <dbReference type="NCBI Taxonomy" id="1335062"/>
    <lineage>
        <taxon>Bacteria</taxon>
        <taxon>Pseudomonadati</taxon>
        <taxon>Pseudomonadota</taxon>
        <taxon>Alphaproteobacteria</taxon>
        <taxon>Acetobacterales</taxon>
        <taxon>Roseomonadaceae</taxon>
        <taxon>Roseomonas</taxon>
    </lineage>
</organism>
<name>A0A2C7AFG3_9PROT</name>
<dbReference type="AlphaFoldDB" id="A0A2C7AFG3"/>
<dbReference type="Proteomes" id="UP000223527">
    <property type="component" value="Unassembled WGS sequence"/>
</dbReference>
<evidence type="ECO:0000313" key="2">
    <source>
        <dbReference type="Proteomes" id="UP000223527"/>
    </source>
</evidence>
<evidence type="ECO:0000313" key="1">
    <source>
        <dbReference type="EMBL" id="PHK95876.1"/>
    </source>
</evidence>
<sequence length="626" mass="67263">MAAGRSTKTSFTAGELGDQLLGRGDLRAFENGARRLRNVFIQPTGGVTRRPGLRHVAMLPGAARLIAFEFNTEQSYLLALTHQRLDIFRDDVVVATLAAPWTAAMLDQIAHTQSADTLLLLHPAMPPQRVTRSSHTSWSIGGWEWAAPPFFRFAAPELALTPSATTGSVTLTASAPFFAPGHAGAQLRIGGRRVTVTAVASATSATAQVAEALSAAAPTPDWDEAAFSGARGWPATACFHQDRLVLGGSRDLPNRLWLSRSGDLFNFDLGTGLDDQAIEFGLLSDQVNAIRAVFSGRHLQVFTSGAEWMVTGDPMTPASIQLHRQTRIGMPNSRILPPVDVDGSTIFVARSGQAVHEFAYTDVQQAYQANDLAMMARHLVRDPVSLAYDQTRRLLHVAMADGSLSTLTLYRAEQVTAWMRQETEGAFRALAEIDGTVWCAVERAGSVRLERFDDALAVDAGLTGAAEAPRERWSGLAHLQGRAVQVVADGAPLGAFAVDGGAVTIEPAARAVQIGLGFSHVIEPLPPQLLSAGGSRSGPLRLVSATFRLLQTASLSVDLGRGPQPVPFRRLDTPLLDAAPPGFTGDVTLRAFGWRRDTMRPLWRIEGDTPLPLTLLSVTIETRMTD</sequence>
<dbReference type="OrthoDB" id="5438497at2"/>
<dbReference type="RefSeq" id="WP_099094615.1">
    <property type="nucleotide sequence ID" value="NZ_PDNU01000006.1"/>
</dbReference>
<reference evidence="1 2" key="1">
    <citation type="submission" date="2017-10" db="EMBL/GenBank/DDBJ databases">
        <authorList>
            <person name="Banno H."/>
            <person name="Chua N.-H."/>
        </authorList>
    </citation>
    <scope>NUCLEOTIDE SEQUENCE [LARGE SCALE GENOMIC DNA]</scope>
    <source>
        <strain evidence="1 2">YW11</strain>
    </source>
</reference>
<dbReference type="EMBL" id="PDNU01000006">
    <property type="protein sequence ID" value="PHK95876.1"/>
    <property type="molecule type" value="Genomic_DNA"/>
</dbReference>
<gene>
    <name evidence="1" type="ORF">CR162_05940</name>
</gene>
<comment type="caution">
    <text evidence="1">The sequence shown here is derived from an EMBL/GenBank/DDBJ whole genome shotgun (WGS) entry which is preliminary data.</text>
</comment>
<proteinExistence type="predicted"/>